<name>A0A5S9ITH0_UABAM</name>
<evidence type="ECO:0000313" key="2">
    <source>
        <dbReference type="EMBL" id="BBM87131.1"/>
    </source>
</evidence>
<dbReference type="RefSeq" id="WP_151971159.1">
    <property type="nucleotide sequence ID" value="NZ_AP019860.1"/>
</dbReference>
<organism evidence="2 3">
    <name type="scientific">Uabimicrobium amorphum</name>
    <dbReference type="NCBI Taxonomy" id="2596890"/>
    <lineage>
        <taxon>Bacteria</taxon>
        <taxon>Pseudomonadati</taxon>
        <taxon>Planctomycetota</taxon>
        <taxon>Candidatus Uabimicrobiia</taxon>
        <taxon>Candidatus Uabimicrobiales</taxon>
        <taxon>Candidatus Uabimicrobiaceae</taxon>
        <taxon>Candidatus Uabimicrobium</taxon>
    </lineage>
</organism>
<feature type="region of interest" description="Disordered" evidence="1">
    <location>
        <begin position="650"/>
        <end position="700"/>
    </location>
</feature>
<sequence length="817" mass="92472">MIVRPQNNPPAFPFELYFETTTTPHEVIFGESNGKIIKNKLKDLFVHHFLLGKTGAGKTYYLYLFIANMIARGQRMAFFDPLGTLYQLVQRYVAYMTMQYHTMGGKRWKWFKEEVLDKIVFLDLSNENHKYRSNMLHAFEGESLNQTIARVIKFLNAEFSPKDKQGEDLDTQRLRRRGIVTLATLFITTKTPMTEADNFIYHKEVRESIISKAEEISNLPLVVDAVEYWRFVDRSYKGSSYADRVSSLLTALAPFKESNSVYNFLFREECNIDWLDIFNNKTVFVRFPIDSLADRSILMNYLYSGVFFSLISRRKVNQYTDNFFLGSDESGTIIDKVYADVITRSRNRKVFFISAMQTRKQMGSQEGIRLVENCEDQSEFCVYFRVGYDDAERIVREKITPTGTLYKYTEITRSLTKSITDSYSKTFSKMMSWMKSLMYGQSAQQTSTKSLAETYSATETESIAKGLSQSLSKAINKGKAVTYMHGQSFTITWTEGNTIGRVSADGFNFTMTKGISIAEIKTKSGSVTITETQTQGESDSTGNTHTQGSSSNSGYNYTVDVNGRRLVSSNEGVGQSISDAFQKAKSISSSYATGRNETEGYSYSDNRGWNENESFGMSKQMSDSISVIQNFAEGIAENFSTSQSFNESVAKTKAQNKSQTKTTAHANAHSQSKTDSLAQTHGENTSQGFNTGQGTTDSDAFTQSIGESATASHRDVYHSDSEEEKVYIKKIINQDLRIHLQCNKNNEPVFVKTATCFELPYRNSNTDYWDAVILLNEDPDNNIDEILSSPATIPIKNQSIEVFQSLPDDLDHLFPKD</sequence>
<proteinExistence type="predicted"/>
<dbReference type="OrthoDB" id="7817736at2"/>
<evidence type="ECO:0000256" key="1">
    <source>
        <dbReference type="SAM" id="MobiDB-lite"/>
    </source>
</evidence>
<protein>
    <recommendedName>
        <fullName evidence="4">Type IV secretion system coupling protein TraD DNA-binding domain-containing protein</fullName>
    </recommendedName>
</protein>
<dbReference type="KEGG" id="uam:UABAM_05534"/>
<accession>A0A5S9ITH0</accession>
<dbReference type="Gene3D" id="3.40.50.300">
    <property type="entry name" value="P-loop containing nucleotide triphosphate hydrolases"/>
    <property type="match status" value="1"/>
</dbReference>
<evidence type="ECO:0000313" key="3">
    <source>
        <dbReference type="Proteomes" id="UP000326354"/>
    </source>
</evidence>
<evidence type="ECO:0008006" key="4">
    <source>
        <dbReference type="Google" id="ProtNLM"/>
    </source>
</evidence>
<dbReference type="SUPFAM" id="SSF52540">
    <property type="entry name" value="P-loop containing nucleoside triphosphate hydrolases"/>
    <property type="match status" value="1"/>
</dbReference>
<dbReference type="AlphaFoldDB" id="A0A5S9ITH0"/>
<reference evidence="2 3" key="1">
    <citation type="submission" date="2019-08" db="EMBL/GenBank/DDBJ databases">
        <title>Complete genome sequence of Candidatus Uab amorphum.</title>
        <authorList>
            <person name="Shiratori T."/>
            <person name="Suzuki S."/>
            <person name="Kakizawa Y."/>
            <person name="Ishida K."/>
        </authorList>
    </citation>
    <scope>NUCLEOTIDE SEQUENCE [LARGE SCALE GENOMIC DNA]</scope>
    <source>
        <strain evidence="2 3">SRT547</strain>
    </source>
</reference>
<dbReference type="Proteomes" id="UP000326354">
    <property type="component" value="Chromosome"/>
</dbReference>
<gene>
    <name evidence="2" type="ORF">UABAM_05534</name>
</gene>
<dbReference type="InterPro" id="IPR027417">
    <property type="entry name" value="P-loop_NTPase"/>
</dbReference>
<dbReference type="EMBL" id="AP019860">
    <property type="protein sequence ID" value="BBM87131.1"/>
    <property type="molecule type" value="Genomic_DNA"/>
</dbReference>
<keyword evidence="3" id="KW-1185">Reference proteome</keyword>
<feature type="region of interest" description="Disordered" evidence="1">
    <location>
        <begin position="531"/>
        <end position="555"/>
    </location>
</feature>